<dbReference type="InterPro" id="IPR032808">
    <property type="entry name" value="DoxX"/>
</dbReference>
<sequence length="178" mass="18484">MIDETASAPNFVLLLFRLVLALVFIAHGWNHVFGGGKIEGTGRWFDSLGMRPGLLHAWLASLTEIGAGVLVGLGLLTPLGAAAMLGVMVVALITNHMRNGFFIFRPGEGYEYVLVLATCAVVIGGLGGGGWSVDRGLGIFGGGWGQLILTAAAGIGGAAVQLIVFWRPGKPQNAESKA</sequence>
<evidence type="ECO:0000256" key="4">
    <source>
        <dbReference type="ARBA" id="ARBA00022692"/>
    </source>
</evidence>
<keyword evidence="9" id="KW-1185">Reference proteome</keyword>
<dbReference type="InterPro" id="IPR051907">
    <property type="entry name" value="DoxX-like_oxidoreductase"/>
</dbReference>
<dbReference type="PANTHER" id="PTHR33452:SF1">
    <property type="entry name" value="INNER MEMBRANE PROTEIN YPHA-RELATED"/>
    <property type="match status" value="1"/>
</dbReference>
<keyword evidence="3" id="KW-1003">Cell membrane</keyword>
<comment type="similarity">
    <text evidence="2">Belongs to the DoxX family.</text>
</comment>
<evidence type="ECO:0000256" key="1">
    <source>
        <dbReference type="ARBA" id="ARBA00004651"/>
    </source>
</evidence>
<feature type="transmembrane region" description="Helical" evidence="7">
    <location>
        <begin position="79"/>
        <end position="97"/>
    </location>
</feature>
<evidence type="ECO:0000313" key="9">
    <source>
        <dbReference type="Proteomes" id="UP001058271"/>
    </source>
</evidence>
<proteinExistence type="inferred from homology"/>
<gene>
    <name evidence="8" type="ORF">Drose_13770</name>
</gene>
<feature type="transmembrane region" description="Helical" evidence="7">
    <location>
        <begin position="143"/>
        <end position="166"/>
    </location>
</feature>
<evidence type="ECO:0000256" key="2">
    <source>
        <dbReference type="ARBA" id="ARBA00006679"/>
    </source>
</evidence>
<reference evidence="8" key="1">
    <citation type="submission" date="2021-04" db="EMBL/GenBank/DDBJ databases">
        <title>Biosynthetic gene clusters of Dactylosporangioum roseum.</title>
        <authorList>
            <person name="Hartkoorn R.C."/>
            <person name="Beaudoing E."/>
            <person name="Hot D."/>
            <person name="Moureu S."/>
        </authorList>
    </citation>
    <scope>NUCLEOTIDE SEQUENCE</scope>
    <source>
        <strain evidence="8">NRRL B-16295</strain>
    </source>
</reference>
<keyword evidence="5 7" id="KW-1133">Transmembrane helix</keyword>
<evidence type="ECO:0000256" key="5">
    <source>
        <dbReference type="ARBA" id="ARBA00022989"/>
    </source>
</evidence>
<dbReference type="Proteomes" id="UP001058271">
    <property type="component" value="Chromosome"/>
</dbReference>
<evidence type="ECO:0000256" key="7">
    <source>
        <dbReference type="SAM" id="Phobius"/>
    </source>
</evidence>
<protein>
    <submittedName>
        <fullName evidence="8">DoxX family protein</fullName>
    </submittedName>
</protein>
<evidence type="ECO:0000256" key="3">
    <source>
        <dbReference type="ARBA" id="ARBA00022475"/>
    </source>
</evidence>
<feature type="transmembrane region" description="Helical" evidence="7">
    <location>
        <begin position="12"/>
        <end position="33"/>
    </location>
</feature>
<dbReference type="RefSeq" id="WP_260728600.1">
    <property type="nucleotide sequence ID" value="NZ_BAAABS010000015.1"/>
</dbReference>
<keyword evidence="6 7" id="KW-0472">Membrane</keyword>
<evidence type="ECO:0000313" key="8">
    <source>
        <dbReference type="EMBL" id="UWZ39199.1"/>
    </source>
</evidence>
<accession>A0ABY5ZC17</accession>
<name>A0ABY5ZC17_9ACTN</name>
<comment type="subcellular location">
    <subcellularLocation>
        <location evidence="1">Cell membrane</location>
        <topology evidence="1">Multi-pass membrane protein</topology>
    </subcellularLocation>
</comment>
<organism evidence="8 9">
    <name type="scientific">Dactylosporangium roseum</name>
    <dbReference type="NCBI Taxonomy" id="47989"/>
    <lineage>
        <taxon>Bacteria</taxon>
        <taxon>Bacillati</taxon>
        <taxon>Actinomycetota</taxon>
        <taxon>Actinomycetes</taxon>
        <taxon>Micromonosporales</taxon>
        <taxon>Micromonosporaceae</taxon>
        <taxon>Dactylosporangium</taxon>
    </lineage>
</organism>
<evidence type="ECO:0000256" key="6">
    <source>
        <dbReference type="ARBA" id="ARBA00023136"/>
    </source>
</evidence>
<dbReference type="EMBL" id="CP073721">
    <property type="protein sequence ID" value="UWZ39199.1"/>
    <property type="molecule type" value="Genomic_DNA"/>
</dbReference>
<keyword evidence="4 7" id="KW-0812">Transmembrane</keyword>
<dbReference type="PANTHER" id="PTHR33452">
    <property type="entry name" value="OXIDOREDUCTASE CATD-RELATED"/>
    <property type="match status" value="1"/>
</dbReference>
<feature type="transmembrane region" description="Helical" evidence="7">
    <location>
        <begin position="109"/>
        <end position="131"/>
    </location>
</feature>
<dbReference type="Pfam" id="PF07681">
    <property type="entry name" value="DoxX"/>
    <property type="match status" value="1"/>
</dbReference>